<keyword evidence="5" id="KW-0812">Transmembrane</keyword>
<keyword evidence="8" id="KW-1185">Reference proteome</keyword>
<keyword evidence="2" id="KW-0040">ANK repeat</keyword>
<keyword evidence="5" id="KW-0472">Membrane</keyword>
<evidence type="ECO:0000256" key="5">
    <source>
        <dbReference type="SAM" id="Phobius"/>
    </source>
</evidence>
<gene>
    <name evidence="6" type="ORF">GHT09_015954</name>
    <name evidence="7" type="ORF">MONAX_5E039248</name>
</gene>
<evidence type="ECO:0000313" key="6">
    <source>
        <dbReference type="EMBL" id="KAF7473293.1"/>
    </source>
</evidence>
<proteinExistence type="predicted"/>
<reference evidence="6" key="2">
    <citation type="submission" date="2020-08" db="EMBL/GenBank/DDBJ databases">
        <authorList>
            <person name="Shumante A."/>
            <person name="Zimin A.V."/>
            <person name="Puiu D."/>
            <person name="Salzberg S.L."/>
        </authorList>
    </citation>
    <scope>NUCLEOTIDE SEQUENCE</scope>
    <source>
        <strain evidence="6">WC2-LM</strain>
        <tissue evidence="6">Liver</tissue>
    </source>
</reference>
<protein>
    <submittedName>
        <fullName evidence="7">Uncharacterized protein</fullName>
    </submittedName>
</protein>
<evidence type="ECO:0000256" key="4">
    <source>
        <dbReference type="SAM" id="Coils"/>
    </source>
</evidence>
<feature type="coiled-coil region" evidence="4">
    <location>
        <begin position="50"/>
        <end position="77"/>
    </location>
</feature>
<accession>A0A5E4C4F0</accession>
<dbReference type="PANTHER" id="PTHR24129">
    <property type="entry name" value="ANKYCORBIN"/>
    <property type="match status" value="1"/>
</dbReference>
<keyword evidence="5" id="KW-1133">Transmembrane helix</keyword>
<evidence type="ECO:0000313" key="7">
    <source>
        <dbReference type="EMBL" id="VTJ75911.1"/>
    </source>
</evidence>
<evidence type="ECO:0000256" key="2">
    <source>
        <dbReference type="ARBA" id="ARBA00023043"/>
    </source>
</evidence>
<dbReference type="PANTHER" id="PTHR24129:SF1">
    <property type="entry name" value="UVEAL AUTOANTIGEN WITH COILED-COIL DOMAINS AND ANKYRIN REPEATS"/>
    <property type="match status" value="1"/>
</dbReference>
<dbReference type="EMBL" id="WJEC01006443">
    <property type="protein sequence ID" value="KAF7473293.1"/>
    <property type="molecule type" value="Genomic_DNA"/>
</dbReference>
<name>A0A5E4C4F0_MARMO</name>
<dbReference type="AlphaFoldDB" id="A0A5E4C4F0"/>
<evidence type="ECO:0000313" key="8">
    <source>
        <dbReference type="Proteomes" id="UP000335636"/>
    </source>
</evidence>
<feature type="transmembrane region" description="Helical" evidence="5">
    <location>
        <begin position="14"/>
        <end position="32"/>
    </location>
</feature>
<dbReference type="Proteomes" id="UP000335636">
    <property type="component" value="Unassembled WGS sequence"/>
</dbReference>
<sequence>MAAVDTEGRSANSTLMYVYLWRIIGVCWLLKIKQALNGLSQLTYTSGSPAKRQSQLIDTLQHQVKALQQQLAGHMDEDVQAALLQIIQMRQGLVC</sequence>
<reference evidence="7 8" key="1">
    <citation type="submission" date="2019-04" db="EMBL/GenBank/DDBJ databases">
        <authorList>
            <person name="Alioto T."/>
            <person name="Alioto T."/>
        </authorList>
    </citation>
    <scope>NUCLEOTIDE SEQUENCE [LARGE SCALE GENOMIC DNA]</scope>
</reference>
<evidence type="ECO:0000256" key="1">
    <source>
        <dbReference type="ARBA" id="ARBA00022737"/>
    </source>
</evidence>
<dbReference type="EMBL" id="CABDUW010000835">
    <property type="protein sequence ID" value="VTJ75911.1"/>
    <property type="molecule type" value="Genomic_DNA"/>
</dbReference>
<organism evidence="7 8">
    <name type="scientific">Marmota monax</name>
    <name type="common">Woodchuck</name>
    <dbReference type="NCBI Taxonomy" id="9995"/>
    <lineage>
        <taxon>Eukaryota</taxon>
        <taxon>Metazoa</taxon>
        <taxon>Chordata</taxon>
        <taxon>Craniata</taxon>
        <taxon>Vertebrata</taxon>
        <taxon>Euteleostomi</taxon>
        <taxon>Mammalia</taxon>
        <taxon>Eutheria</taxon>
        <taxon>Euarchontoglires</taxon>
        <taxon>Glires</taxon>
        <taxon>Rodentia</taxon>
        <taxon>Sciuromorpha</taxon>
        <taxon>Sciuridae</taxon>
        <taxon>Xerinae</taxon>
        <taxon>Marmotini</taxon>
        <taxon>Marmota</taxon>
    </lineage>
</organism>
<dbReference type="Proteomes" id="UP000662637">
    <property type="component" value="Unassembled WGS sequence"/>
</dbReference>
<dbReference type="InterPro" id="IPR042420">
    <property type="entry name" value="RAI14/UACA"/>
</dbReference>
<evidence type="ECO:0000256" key="3">
    <source>
        <dbReference type="ARBA" id="ARBA00023054"/>
    </source>
</evidence>
<keyword evidence="3 4" id="KW-0175">Coiled coil</keyword>
<keyword evidence="1" id="KW-0677">Repeat</keyword>
<dbReference type="GO" id="GO:0003779">
    <property type="term" value="F:actin binding"/>
    <property type="evidence" value="ECO:0007669"/>
    <property type="project" value="InterPro"/>
</dbReference>